<keyword evidence="3" id="KW-1185">Reference proteome</keyword>
<protein>
    <submittedName>
        <fullName evidence="2">Uncharacterized protein</fullName>
    </submittedName>
</protein>
<organism evidence="2 3">
    <name type="scientific">Ganoderma sinense ZZ0214-1</name>
    <dbReference type="NCBI Taxonomy" id="1077348"/>
    <lineage>
        <taxon>Eukaryota</taxon>
        <taxon>Fungi</taxon>
        <taxon>Dikarya</taxon>
        <taxon>Basidiomycota</taxon>
        <taxon>Agaricomycotina</taxon>
        <taxon>Agaricomycetes</taxon>
        <taxon>Polyporales</taxon>
        <taxon>Polyporaceae</taxon>
        <taxon>Ganoderma</taxon>
    </lineage>
</organism>
<name>A0A2G8SPA5_9APHY</name>
<gene>
    <name evidence="2" type="ORF">GSI_02323</name>
</gene>
<proteinExistence type="predicted"/>
<dbReference type="EMBL" id="AYKW01000003">
    <property type="protein sequence ID" value="PIL35595.1"/>
    <property type="molecule type" value="Genomic_DNA"/>
</dbReference>
<dbReference type="Proteomes" id="UP000230002">
    <property type="component" value="Unassembled WGS sequence"/>
</dbReference>
<sequence>MHHNKLQLTTQDKPKQHWQRGVGGRTGGMESRREGKKERIERRRWTDRRNGGQRARAVISHSEGDGMQAQRAQTTSPAHTEERTHDSVRSSSTRERGAGPARGARTRRSSGSLRRNEGLYTACVAMIMGESGGGVVKRMRCEYDVQVRVRSETNDAMHYDGGPEEARVMTPTTVSTRFRAQTAAYAWPPMGTGGGCALGSYG</sequence>
<feature type="compositionally biased region" description="Basic and acidic residues" evidence="1">
    <location>
        <begin position="30"/>
        <end position="50"/>
    </location>
</feature>
<accession>A0A2G8SPA5</accession>
<feature type="region of interest" description="Disordered" evidence="1">
    <location>
        <begin position="1"/>
        <end position="113"/>
    </location>
</feature>
<feature type="compositionally biased region" description="Basic and acidic residues" evidence="1">
    <location>
        <begin position="79"/>
        <end position="97"/>
    </location>
</feature>
<feature type="compositionally biased region" description="Low complexity" evidence="1">
    <location>
        <begin position="98"/>
        <end position="113"/>
    </location>
</feature>
<evidence type="ECO:0000313" key="3">
    <source>
        <dbReference type="Proteomes" id="UP000230002"/>
    </source>
</evidence>
<evidence type="ECO:0000256" key="1">
    <source>
        <dbReference type="SAM" id="MobiDB-lite"/>
    </source>
</evidence>
<reference evidence="2 3" key="1">
    <citation type="journal article" date="2015" name="Sci. Rep.">
        <title>Chromosome-level genome map provides insights into diverse defense mechanisms in the medicinal fungus Ganoderma sinense.</title>
        <authorList>
            <person name="Zhu Y."/>
            <person name="Xu J."/>
            <person name="Sun C."/>
            <person name="Zhou S."/>
            <person name="Xu H."/>
            <person name="Nelson D.R."/>
            <person name="Qian J."/>
            <person name="Song J."/>
            <person name="Luo H."/>
            <person name="Xiang L."/>
            <person name="Li Y."/>
            <person name="Xu Z."/>
            <person name="Ji A."/>
            <person name="Wang L."/>
            <person name="Lu S."/>
            <person name="Hayward A."/>
            <person name="Sun W."/>
            <person name="Li X."/>
            <person name="Schwartz D.C."/>
            <person name="Wang Y."/>
            <person name="Chen S."/>
        </authorList>
    </citation>
    <scope>NUCLEOTIDE SEQUENCE [LARGE SCALE GENOMIC DNA]</scope>
    <source>
        <strain evidence="2 3">ZZ0214-1</strain>
    </source>
</reference>
<evidence type="ECO:0000313" key="2">
    <source>
        <dbReference type="EMBL" id="PIL35595.1"/>
    </source>
</evidence>
<comment type="caution">
    <text evidence="2">The sequence shown here is derived from an EMBL/GenBank/DDBJ whole genome shotgun (WGS) entry which is preliminary data.</text>
</comment>
<dbReference type="AlphaFoldDB" id="A0A2G8SPA5"/>
<feature type="compositionally biased region" description="Polar residues" evidence="1">
    <location>
        <begin position="1"/>
        <end position="11"/>
    </location>
</feature>